<dbReference type="RefSeq" id="WP_218235547.1">
    <property type="nucleotide sequence ID" value="NZ_BAABBB010000006.1"/>
</dbReference>
<keyword evidence="3" id="KW-1185">Reference proteome</keyword>
<evidence type="ECO:0000256" key="1">
    <source>
        <dbReference type="SAM" id="Phobius"/>
    </source>
</evidence>
<dbReference type="Proteomes" id="UP001500301">
    <property type="component" value="Unassembled WGS sequence"/>
</dbReference>
<keyword evidence="1" id="KW-0812">Transmembrane</keyword>
<comment type="caution">
    <text evidence="2">The sequence shown here is derived from an EMBL/GenBank/DDBJ whole genome shotgun (WGS) entry which is preliminary data.</text>
</comment>
<organism evidence="2 3">
    <name type="scientific">Nocardioides daeguensis</name>
    <dbReference type="NCBI Taxonomy" id="908359"/>
    <lineage>
        <taxon>Bacteria</taxon>
        <taxon>Bacillati</taxon>
        <taxon>Actinomycetota</taxon>
        <taxon>Actinomycetes</taxon>
        <taxon>Propionibacteriales</taxon>
        <taxon>Nocardioidaceae</taxon>
        <taxon>Nocardioides</taxon>
    </lineage>
</organism>
<reference evidence="3" key="1">
    <citation type="journal article" date="2019" name="Int. J. Syst. Evol. Microbiol.">
        <title>The Global Catalogue of Microorganisms (GCM) 10K type strain sequencing project: providing services to taxonomists for standard genome sequencing and annotation.</title>
        <authorList>
            <consortium name="The Broad Institute Genomics Platform"/>
            <consortium name="The Broad Institute Genome Sequencing Center for Infectious Disease"/>
            <person name="Wu L."/>
            <person name="Ma J."/>
        </authorList>
    </citation>
    <scope>NUCLEOTIDE SEQUENCE [LARGE SCALE GENOMIC DNA]</scope>
    <source>
        <strain evidence="3">JCM 17460</strain>
    </source>
</reference>
<keyword evidence="1" id="KW-1133">Transmembrane helix</keyword>
<protein>
    <recommendedName>
        <fullName evidence="4">ABC transporter permease</fullName>
    </recommendedName>
</protein>
<evidence type="ECO:0000313" key="3">
    <source>
        <dbReference type="Proteomes" id="UP001500301"/>
    </source>
</evidence>
<gene>
    <name evidence="2" type="ORF">GCM10022263_10360</name>
</gene>
<accession>A0ABP6UWC7</accession>
<name>A0ABP6UWC7_9ACTN</name>
<keyword evidence="1" id="KW-0472">Membrane</keyword>
<evidence type="ECO:0008006" key="4">
    <source>
        <dbReference type="Google" id="ProtNLM"/>
    </source>
</evidence>
<evidence type="ECO:0000313" key="2">
    <source>
        <dbReference type="EMBL" id="GAA3523932.1"/>
    </source>
</evidence>
<feature type="transmembrane region" description="Helical" evidence="1">
    <location>
        <begin position="48"/>
        <end position="67"/>
    </location>
</feature>
<dbReference type="EMBL" id="BAABBB010000006">
    <property type="protein sequence ID" value="GAA3523932.1"/>
    <property type="molecule type" value="Genomic_DNA"/>
</dbReference>
<sequence>MSVVVPMALSWAFLALSRWGRRNVAELVPVTLSAERRAREERRLLRGARSLLVLSVVCALLGAVELVSQATGWR</sequence>
<proteinExistence type="predicted"/>